<evidence type="ECO:0000313" key="6">
    <source>
        <dbReference type="EMBL" id="SCC79593.1"/>
    </source>
</evidence>
<dbReference type="PATRIC" id="fig|1653334.4.peg.3030"/>
<dbReference type="InterPro" id="IPR023198">
    <property type="entry name" value="PGP-like_dom2"/>
</dbReference>
<dbReference type="InterPro" id="IPR006439">
    <property type="entry name" value="HAD-SF_hydro_IA"/>
</dbReference>
<dbReference type="Gene3D" id="1.10.150.240">
    <property type="entry name" value="Putative phosphatase, domain 2"/>
    <property type="match status" value="1"/>
</dbReference>
<dbReference type="InterPro" id="IPR050155">
    <property type="entry name" value="HAD-like_hydrolase_sf"/>
</dbReference>
<reference evidence="6 8" key="2">
    <citation type="submission" date="2016-08" db="EMBL/GenBank/DDBJ databases">
        <authorList>
            <person name="Varghese N."/>
            <person name="Submissions Spin"/>
        </authorList>
    </citation>
    <scope>NUCLEOTIDE SEQUENCE [LARGE SCALE GENOMIC DNA]</scope>
    <source>
        <strain evidence="6 8">HL-109</strain>
    </source>
</reference>
<dbReference type="GO" id="GO:0005829">
    <property type="term" value="C:cytosol"/>
    <property type="evidence" value="ECO:0007669"/>
    <property type="project" value="TreeGrafter"/>
</dbReference>
<sequence length="261" mass="27056">MRNPRLIAAAFDAILFDKDGTLIDFDATWGPAAFSVMETLADGDGAALDRLMRVSEYVLTERRFLPSSPLVAGSSAHYGPLWAQALGRGCDADFLARMDDLFLKAGLAHLAPIGDPQALCADLAARGHVLGIATNDSQASAVAQARALGIAEAMHFIAGYDSGHGSKPAPGMISAFVAAYAFTPARVALVGDSLHDLHAARAAGVCAIAVLSGPRAEAARAEVAPFADHVIPSITDLPSLLDDLAGVEGNARSKRVRSPSS</sequence>
<dbReference type="SUPFAM" id="SSF56784">
    <property type="entry name" value="HAD-like"/>
    <property type="match status" value="1"/>
</dbReference>
<dbReference type="EMBL" id="LJSX01000013">
    <property type="protein sequence ID" value="KPQ10702.1"/>
    <property type="molecule type" value="Genomic_DNA"/>
</dbReference>
<comment type="catalytic activity">
    <reaction evidence="1">
        <text>2-phosphoglycolate + H2O = glycolate + phosphate</text>
        <dbReference type="Rhea" id="RHEA:14369"/>
        <dbReference type="ChEBI" id="CHEBI:15377"/>
        <dbReference type="ChEBI" id="CHEBI:29805"/>
        <dbReference type="ChEBI" id="CHEBI:43474"/>
        <dbReference type="ChEBI" id="CHEBI:58033"/>
        <dbReference type="EC" id="3.1.3.18"/>
    </reaction>
</comment>
<dbReference type="GO" id="GO:0006281">
    <property type="term" value="P:DNA repair"/>
    <property type="evidence" value="ECO:0007669"/>
    <property type="project" value="TreeGrafter"/>
</dbReference>
<dbReference type="PANTHER" id="PTHR43434">
    <property type="entry name" value="PHOSPHOGLYCOLATE PHOSPHATASE"/>
    <property type="match status" value="1"/>
</dbReference>
<dbReference type="InterPro" id="IPR036412">
    <property type="entry name" value="HAD-like_sf"/>
</dbReference>
<dbReference type="Gene3D" id="3.40.50.1000">
    <property type="entry name" value="HAD superfamily/HAD-like"/>
    <property type="match status" value="1"/>
</dbReference>
<evidence type="ECO:0000256" key="2">
    <source>
        <dbReference type="ARBA" id="ARBA00004818"/>
    </source>
</evidence>
<evidence type="ECO:0000256" key="3">
    <source>
        <dbReference type="ARBA" id="ARBA00006171"/>
    </source>
</evidence>
<organism evidence="5 7">
    <name type="scientific">Saliniramus fredricksonii</name>
    <dbReference type="NCBI Taxonomy" id="1653334"/>
    <lineage>
        <taxon>Bacteria</taxon>
        <taxon>Pseudomonadati</taxon>
        <taxon>Pseudomonadota</taxon>
        <taxon>Alphaproteobacteria</taxon>
        <taxon>Hyphomicrobiales</taxon>
        <taxon>Salinarimonadaceae</taxon>
        <taxon>Saliniramus</taxon>
    </lineage>
</organism>
<dbReference type="CDD" id="cd01427">
    <property type="entry name" value="HAD_like"/>
    <property type="match status" value="1"/>
</dbReference>
<dbReference type="GO" id="GO:0008967">
    <property type="term" value="F:phosphoglycolate phosphatase activity"/>
    <property type="evidence" value="ECO:0007669"/>
    <property type="project" value="UniProtKB-EC"/>
</dbReference>
<evidence type="ECO:0000256" key="4">
    <source>
        <dbReference type="ARBA" id="ARBA00013078"/>
    </source>
</evidence>
<evidence type="ECO:0000313" key="7">
    <source>
        <dbReference type="Proteomes" id="UP000050497"/>
    </source>
</evidence>
<evidence type="ECO:0000313" key="5">
    <source>
        <dbReference type="EMBL" id="KPQ10702.1"/>
    </source>
</evidence>
<dbReference type="Pfam" id="PF00702">
    <property type="entry name" value="Hydrolase"/>
    <property type="match status" value="1"/>
</dbReference>
<evidence type="ECO:0000256" key="1">
    <source>
        <dbReference type="ARBA" id="ARBA00000830"/>
    </source>
</evidence>
<comment type="pathway">
    <text evidence="2">Organic acid metabolism; glycolate biosynthesis; glycolate from 2-phosphoglycolate: step 1/1.</text>
</comment>
<dbReference type="SFLD" id="SFLDG01129">
    <property type="entry name" value="C1.5:_HAD__Beta-PGM__Phosphata"/>
    <property type="match status" value="1"/>
</dbReference>
<dbReference type="EC" id="3.1.3.18" evidence="4"/>
<comment type="similarity">
    <text evidence="3">Belongs to the HAD-like hydrolase superfamily. CbbY/CbbZ/Gph/YieH family.</text>
</comment>
<dbReference type="STRING" id="1653334.GA0071312_1016"/>
<dbReference type="Proteomes" id="UP000050497">
    <property type="component" value="Unassembled WGS sequence"/>
</dbReference>
<dbReference type="InterPro" id="IPR023214">
    <property type="entry name" value="HAD_sf"/>
</dbReference>
<dbReference type="NCBIfam" id="TIGR01549">
    <property type="entry name" value="HAD-SF-IA-v1"/>
    <property type="match status" value="1"/>
</dbReference>
<comment type="caution">
    <text evidence="5">The sequence shown here is derived from an EMBL/GenBank/DDBJ whole genome shotgun (WGS) entry which is preliminary data.</text>
</comment>
<keyword evidence="8" id="KW-1185">Reference proteome</keyword>
<dbReference type="Proteomes" id="UP000182800">
    <property type="component" value="Unassembled WGS sequence"/>
</dbReference>
<name>A0A0P7XT56_9HYPH</name>
<evidence type="ECO:0000313" key="8">
    <source>
        <dbReference type="Proteomes" id="UP000182800"/>
    </source>
</evidence>
<dbReference type="EMBL" id="FMBM01000001">
    <property type="protein sequence ID" value="SCC79593.1"/>
    <property type="molecule type" value="Genomic_DNA"/>
</dbReference>
<protein>
    <recommendedName>
        <fullName evidence="4">phosphoglycolate phosphatase</fullName>
        <ecNumber evidence="4">3.1.3.18</ecNumber>
    </recommendedName>
</protein>
<dbReference type="PANTHER" id="PTHR43434:SF1">
    <property type="entry name" value="PHOSPHOGLYCOLATE PHOSPHATASE"/>
    <property type="match status" value="1"/>
</dbReference>
<keyword evidence="5" id="KW-0378">Hydrolase</keyword>
<proteinExistence type="inferred from homology"/>
<dbReference type="RefSeq" id="WP_238947099.1">
    <property type="nucleotide sequence ID" value="NZ_FMBM01000001.1"/>
</dbReference>
<dbReference type="SFLD" id="SFLDS00003">
    <property type="entry name" value="Haloacid_Dehalogenase"/>
    <property type="match status" value="1"/>
</dbReference>
<accession>A0A0P7XT56</accession>
<gene>
    <name evidence="5" type="primary">gph-2</name>
    <name evidence="6" type="ORF">GA0071312_1016</name>
    <name evidence="5" type="ORF">HLUCCO17_09610</name>
</gene>
<reference evidence="5 7" key="1">
    <citation type="submission" date="2015-09" db="EMBL/GenBank/DDBJ databases">
        <title>Identification and resolution of microdiversity through metagenomic sequencing of parallel consortia.</title>
        <authorList>
            <person name="Nelson W.C."/>
            <person name="Romine M.F."/>
            <person name="Lindemann S.R."/>
        </authorList>
    </citation>
    <scope>NUCLEOTIDE SEQUENCE [LARGE SCALE GENOMIC DNA]</scope>
    <source>
        <strain evidence="5">HL-109</strain>
    </source>
</reference>
<dbReference type="AlphaFoldDB" id="A0A0P7XT56"/>